<comment type="caution">
    <text evidence="1">The sequence shown here is derived from an EMBL/GenBank/DDBJ whole genome shotgun (WGS) entry which is preliminary data.</text>
</comment>
<accession>A0A2W4Z7M0</accession>
<proteinExistence type="predicted"/>
<evidence type="ECO:0000313" key="2">
    <source>
        <dbReference type="Proteomes" id="UP000249794"/>
    </source>
</evidence>
<organism evidence="1 2">
    <name type="scientific">Phormidesmis priestleyi</name>
    <dbReference type="NCBI Taxonomy" id="268141"/>
    <lineage>
        <taxon>Bacteria</taxon>
        <taxon>Bacillati</taxon>
        <taxon>Cyanobacteriota</taxon>
        <taxon>Cyanophyceae</taxon>
        <taxon>Leptolyngbyales</taxon>
        <taxon>Leptolyngbyaceae</taxon>
        <taxon>Phormidesmis</taxon>
    </lineage>
</organism>
<evidence type="ECO:0000313" key="1">
    <source>
        <dbReference type="EMBL" id="PZO50928.1"/>
    </source>
</evidence>
<sequence length="442" mass="49633">MWVQPDLSAIQPDLTPLKAWVETTLGKKATEVIVESPLSSPALYQMEVDLRAATDSTTWLHQVIEQPWTSWLNSPLPWGEARESADLLRQLIAPRQIVLQALPAQALQLVHSLNQSQAAGDHNIEGMKIRILLWAVGLIAGHSRSESLEAKPLYLSLLERFQQWANRLDQAQENCSALGFDLLGPLLTLNSQISQSLWPDVQGLIQQVWPQGIRTDRFTWHHYLSVLDQAGQKAQRQPHPWIPALRPFSAVLQGDLTYFAPMLNQETVAVWAETIHCCPGAFTKNQDKLEESCKSDFRCLWQAERRALLQQDREAVTDLLSRLFTLARSPSQTARCWLEKGYALLVFGEPLDAIAWVEILRQQVGLLESAASSHSPRAASDPMPWLPLLKALAPKLIEIKQPDLAYACLFAAAPPNRHLSNFDRQTQEVNGKQSVIGWGAER</sequence>
<name>A0A2W4Z7M0_9CYAN</name>
<reference evidence="1 2" key="2">
    <citation type="submission" date="2018-06" db="EMBL/GenBank/DDBJ databases">
        <title>Metagenomic assembly of (sub)arctic Cyanobacteria and their associated microbiome from non-axenic cultures.</title>
        <authorList>
            <person name="Baurain D."/>
        </authorList>
    </citation>
    <scope>NUCLEOTIDE SEQUENCE [LARGE SCALE GENOMIC DNA]</scope>
    <source>
        <strain evidence="1">ULC027bin1</strain>
    </source>
</reference>
<protein>
    <submittedName>
        <fullName evidence="1">Uncharacterized protein</fullName>
    </submittedName>
</protein>
<reference evidence="2" key="1">
    <citation type="submission" date="2018-04" db="EMBL/GenBank/DDBJ databases">
        <authorList>
            <person name="Cornet L."/>
        </authorList>
    </citation>
    <scope>NUCLEOTIDE SEQUENCE [LARGE SCALE GENOMIC DNA]</scope>
</reference>
<dbReference type="EMBL" id="QBMP01000177">
    <property type="protein sequence ID" value="PZO50928.1"/>
    <property type="molecule type" value="Genomic_DNA"/>
</dbReference>
<gene>
    <name evidence="1" type="ORF">DCF15_15275</name>
</gene>
<dbReference type="AlphaFoldDB" id="A0A2W4Z7M0"/>
<dbReference type="Proteomes" id="UP000249794">
    <property type="component" value="Unassembled WGS sequence"/>
</dbReference>